<name>A0ABP0KK51_9DINO</name>
<evidence type="ECO:0000259" key="3">
    <source>
        <dbReference type="PROSITE" id="PS50026"/>
    </source>
</evidence>
<dbReference type="SUPFAM" id="SSF101447">
    <property type="entry name" value="Formin homology 2 domain (FH2 domain)"/>
    <property type="match status" value="1"/>
</dbReference>
<sequence length="1026" mass="109903">MRIQDTVVNLGRSLVTFCLLHVAAGLDIVHVLHRTSSASSANVVSDVAGRFASLVQQLHTRDAEQSLLDAADAARQRSTIQRAQSMQDKALLEDAYQIQEESRMEEENAQGMAASFAATLQQFSGQREGANSCTGLTCGGNGYCDESQEGARCRCKAGYEGTGLVCNPASAFVERPLISGSPGTKQPEVADLYVTSLRDNGVAVVFRDISRQNSGFLVIGLAQDSGMRWSAPSLLSQSAVFGPVLAELEAPNRLAIAFRTADRGGDGVLVGARRDADNRITLGAPRVFAHYQAQTMALLALPQSRVVVLFSEHQPSKAASGKMEHFGTSLLAEIMDERSGQMAPRVLGKYHFAQTRVSRLSAAPLSSKTFAIAYRELPDKADSPSREASVALAELWGSELVFTTKPMSLEPREQIWARSVAGLGDGAFAYTYHSGKEEVTKQVVLRLNAAHRLEVLQEPRVIASGFSPFVSTVSTVQRDEAQPAQGHRLFTFLGGDQGCCGPRSAPKAEGACAERAPEPKGLWRLTGRHARPTWEAAAGAGGGRDVVAEADVARGSSGTDAGRMMYCMLHLSFSALLLYSAFQLPVNEAPTLIDPGFDLEHELDLDAFETSLEVGIAAPFFLLLSVWLLAYRKLQKDTGSFITCPASSASHSSSSPLTSESASAPGAESTDHAAHHAESSTMAAPPKAAQPHSPPAKAAPKCPPRAKAKGKALAKGPKGPGPPPKKAAPAKAAAKAESTPVGDQTKVNPFGARRVRWRTLNSAEGTVFHGLGAGHLRSDTAKMLNEVFTVVHGSSGRSSFVPKSAGVCLLDRNRAQQLAIVFRRSPVPLQKLCSALLTLDFSLPLGDEELEGLIQAWPTKADFEEVAKYTGPTEHLRDVEQCIKQMAQVPRSEARLRLLRLSRSLDGLDRLLEQFVLLRSACEELLNSETLKRLLDEALIMGNYINGDAGCGFSLDAFSQLKSLKGAANTTALHCLCASCAQERRLHPSICVWELVCTESGMDDAPIFLKTGPEHQVCCTSDGSQI</sequence>
<proteinExistence type="predicted"/>
<evidence type="ECO:0008006" key="7">
    <source>
        <dbReference type="Google" id="ProtNLM"/>
    </source>
</evidence>
<keyword evidence="1" id="KW-0245">EGF-like domain</keyword>
<protein>
    <recommendedName>
        <fullName evidence="7">EGF-like domain-containing protein</fullName>
    </recommendedName>
</protein>
<keyword evidence="6" id="KW-1185">Reference proteome</keyword>
<feature type="domain" description="EGF-like" evidence="3">
    <location>
        <begin position="129"/>
        <end position="167"/>
    </location>
</feature>
<gene>
    <name evidence="5" type="ORF">CCMP2556_LOCUS16618</name>
</gene>
<feature type="domain" description="FH2" evidence="4">
    <location>
        <begin position="742"/>
        <end position="1026"/>
    </location>
</feature>
<dbReference type="PROSITE" id="PS51444">
    <property type="entry name" value="FH2"/>
    <property type="match status" value="1"/>
</dbReference>
<feature type="compositionally biased region" description="Low complexity" evidence="2">
    <location>
        <begin position="727"/>
        <end position="736"/>
    </location>
</feature>
<evidence type="ECO:0000313" key="6">
    <source>
        <dbReference type="Proteomes" id="UP001642484"/>
    </source>
</evidence>
<comment type="caution">
    <text evidence="5">The sequence shown here is derived from an EMBL/GenBank/DDBJ whole genome shotgun (WGS) entry which is preliminary data.</text>
</comment>
<accession>A0ABP0KK51</accession>
<dbReference type="PANTHER" id="PTHR45733">
    <property type="entry name" value="FORMIN-J"/>
    <property type="match status" value="1"/>
</dbReference>
<feature type="compositionally biased region" description="Basic and acidic residues" evidence="2">
    <location>
        <begin position="669"/>
        <end position="678"/>
    </location>
</feature>
<feature type="region of interest" description="Disordered" evidence="2">
    <location>
        <begin position="645"/>
        <end position="747"/>
    </location>
</feature>
<dbReference type="PROSITE" id="PS50026">
    <property type="entry name" value="EGF_3"/>
    <property type="match status" value="1"/>
</dbReference>
<dbReference type="Gene3D" id="1.20.58.2220">
    <property type="entry name" value="Formin, FH2 domain"/>
    <property type="match status" value="1"/>
</dbReference>
<evidence type="ECO:0000313" key="5">
    <source>
        <dbReference type="EMBL" id="CAK9027068.1"/>
    </source>
</evidence>
<dbReference type="Pfam" id="PF02181">
    <property type="entry name" value="FH2"/>
    <property type="match status" value="1"/>
</dbReference>
<organism evidence="5 6">
    <name type="scientific">Durusdinium trenchii</name>
    <dbReference type="NCBI Taxonomy" id="1381693"/>
    <lineage>
        <taxon>Eukaryota</taxon>
        <taxon>Sar</taxon>
        <taxon>Alveolata</taxon>
        <taxon>Dinophyceae</taxon>
        <taxon>Suessiales</taxon>
        <taxon>Symbiodiniaceae</taxon>
        <taxon>Durusdinium</taxon>
    </lineage>
</organism>
<dbReference type="Proteomes" id="UP001642484">
    <property type="component" value="Unassembled WGS sequence"/>
</dbReference>
<dbReference type="InterPro" id="IPR042201">
    <property type="entry name" value="FH2_Formin_sf"/>
</dbReference>
<dbReference type="EMBL" id="CAXAMN010008891">
    <property type="protein sequence ID" value="CAK9027068.1"/>
    <property type="molecule type" value="Genomic_DNA"/>
</dbReference>
<dbReference type="PROSITE" id="PS01186">
    <property type="entry name" value="EGF_2"/>
    <property type="match status" value="1"/>
</dbReference>
<dbReference type="InterPro" id="IPR000742">
    <property type="entry name" value="EGF"/>
</dbReference>
<evidence type="ECO:0000256" key="2">
    <source>
        <dbReference type="SAM" id="MobiDB-lite"/>
    </source>
</evidence>
<dbReference type="InterPro" id="IPR051144">
    <property type="entry name" value="Formin_homology_domain"/>
</dbReference>
<feature type="compositionally biased region" description="Low complexity" evidence="2">
    <location>
        <begin position="683"/>
        <end position="700"/>
    </location>
</feature>
<reference evidence="5 6" key="1">
    <citation type="submission" date="2024-02" db="EMBL/GenBank/DDBJ databases">
        <authorList>
            <person name="Chen Y."/>
            <person name="Shah S."/>
            <person name="Dougan E. K."/>
            <person name="Thang M."/>
            <person name="Chan C."/>
        </authorList>
    </citation>
    <scope>NUCLEOTIDE SEQUENCE [LARGE SCALE GENOMIC DNA]</scope>
</reference>
<feature type="compositionally biased region" description="Low complexity" evidence="2">
    <location>
        <begin position="645"/>
        <end position="665"/>
    </location>
</feature>
<evidence type="ECO:0000259" key="4">
    <source>
        <dbReference type="PROSITE" id="PS51444"/>
    </source>
</evidence>
<dbReference type="InterPro" id="IPR015425">
    <property type="entry name" value="FH2_Formin"/>
</dbReference>
<evidence type="ECO:0000256" key="1">
    <source>
        <dbReference type="PROSITE-ProRule" id="PRU00076"/>
    </source>
</evidence>
<comment type="caution">
    <text evidence="1">Lacks conserved residue(s) required for the propagation of feature annotation.</text>
</comment>